<sequence>MLTSERWLSQFLSETAQRHTSLSSLEKYEWHHLVGRHSTTGDTIRDYYKQQQQQQQSSSSSIQWQIPSTGISPLHVAVFRNSYHVLSVIQALLEIEPSLIEQPMRDGNLPLHIYLQHAMTMDRRVLQLLLTPDNAFSQNQHGDRPITLLYHNVLRFQWARNWELYDLPPHLYDKQQSWLTIIAPQQFLEYALLLLETDDVYTMCQSPECPPLVLRIFLDKLDDCVLQERYPFLLHAAAQATACCRPPRWHEGTPWPTLISYLLQRVDQQRTTCDHRHQRLPLHYALQHSTNESDMRRLVTVSYDAIDPVTQLPPPLLYASSRTTEDALDMDWLYELVRSYPVVCLPYSE</sequence>
<evidence type="ECO:0000313" key="1">
    <source>
        <dbReference type="EMBL" id="GAX16477.1"/>
    </source>
</evidence>
<gene>
    <name evidence="1" type="ORF">FisN_19Lh057</name>
</gene>
<proteinExistence type="predicted"/>
<accession>A0A1Z5JR44</accession>
<dbReference type="EMBL" id="BDSP01000106">
    <property type="protein sequence ID" value="GAX16477.1"/>
    <property type="molecule type" value="Genomic_DNA"/>
</dbReference>
<dbReference type="OrthoDB" id="40913at2759"/>
<comment type="caution">
    <text evidence="1">The sequence shown here is derived from an EMBL/GenBank/DDBJ whole genome shotgun (WGS) entry which is preliminary data.</text>
</comment>
<organism evidence="1 2">
    <name type="scientific">Fistulifera solaris</name>
    <name type="common">Oleaginous diatom</name>
    <dbReference type="NCBI Taxonomy" id="1519565"/>
    <lineage>
        <taxon>Eukaryota</taxon>
        <taxon>Sar</taxon>
        <taxon>Stramenopiles</taxon>
        <taxon>Ochrophyta</taxon>
        <taxon>Bacillariophyta</taxon>
        <taxon>Bacillariophyceae</taxon>
        <taxon>Bacillariophycidae</taxon>
        <taxon>Naviculales</taxon>
        <taxon>Naviculaceae</taxon>
        <taxon>Fistulifera</taxon>
    </lineage>
</organism>
<dbReference type="SUPFAM" id="SSF48403">
    <property type="entry name" value="Ankyrin repeat"/>
    <property type="match status" value="1"/>
</dbReference>
<name>A0A1Z5JR44_FISSO</name>
<reference evidence="1 2" key="1">
    <citation type="journal article" date="2015" name="Plant Cell">
        <title>Oil accumulation by the oleaginous diatom Fistulifera solaris as revealed by the genome and transcriptome.</title>
        <authorList>
            <person name="Tanaka T."/>
            <person name="Maeda Y."/>
            <person name="Veluchamy A."/>
            <person name="Tanaka M."/>
            <person name="Abida H."/>
            <person name="Marechal E."/>
            <person name="Bowler C."/>
            <person name="Muto M."/>
            <person name="Sunaga Y."/>
            <person name="Tanaka M."/>
            <person name="Yoshino T."/>
            <person name="Taniguchi T."/>
            <person name="Fukuda Y."/>
            <person name="Nemoto M."/>
            <person name="Matsumoto M."/>
            <person name="Wong P.S."/>
            <person name="Aburatani S."/>
            <person name="Fujibuchi W."/>
        </authorList>
    </citation>
    <scope>NUCLEOTIDE SEQUENCE [LARGE SCALE GENOMIC DNA]</scope>
    <source>
        <strain evidence="1 2">JPCC DA0580</strain>
    </source>
</reference>
<keyword evidence="2" id="KW-1185">Reference proteome</keyword>
<dbReference type="Proteomes" id="UP000198406">
    <property type="component" value="Unassembled WGS sequence"/>
</dbReference>
<evidence type="ECO:0000313" key="2">
    <source>
        <dbReference type="Proteomes" id="UP000198406"/>
    </source>
</evidence>
<dbReference type="InParanoid" id="A0A1Z5JR44"/>
<dbReference type="Gene3D" id="1.25.40.20">
    <property type="entry name" value="Ankyrin repeat-containing domain"/>
    <property type="match status" value="1"/>
</dbReference>
<dbReference type="AlphaFoldDB" id="A0A1Z5JR44"/>
<dbReference type="InterPro" id="IPR036770">
    <property type="entry name" value="Ankyrin_rpt-contain_sf"/>
</dbReference>
<protein>
    <submittedName>
        <fullName evidence="1">Uncharacterized protein</fullName>
    </submittedName>
</protein>